<feature type="compositionally biased region" description="Basic and acidic residues" evidence="1">
    <location>
        <begin position="67"/>
        <end position="85"/>
    </location>
</feature>
<sequence length="177" mass="19211">MARSNAVVIREEAGREPLGGARGRGGRRPPTASAREEKQKIHMQASGPASSRRPRKAVLQDESFNVAEHREMDLMIARGETKGEASESSDDSLGNEEIEEEHIGGSSSGVGNRGTRGTRGTRSGRGSRGRRGNQPTTNEEEQDMSAPLPGGPIDWSLLLSFKYHIATVIWDNMVCRS</sequence>
<gene>
    <name evidence="2" type="ORF">Scep_004225</name>
</gene>
<keyword evidence="3" id="KW-1185">Reference proteome</keyword>
<evidence type="ECO:0000313" key="2">
    <source>
        <dbReference type="EMBL" id="KAK9157651.1"/>
    </source>
</evidence>
<organism evidence="2 3">
    <name type="scientific">Stephania cephalantha</name>
    <dbReference type="NCBI Taxonomy" id="152367"/>
    <lineage>
        <taxon>Eukaryota</taxon>
        <taxon>Viridiplantae</taxon>
        <taxon>Streptophyta</taxon>
        <taxon>Embryophyta</taxon>
        <taxon>Tracheophyta</taxon>
        <taxon>Spermatophyta</taxon>
        <taxon>Magnoliopsida</taxon>
        <taxon>Ranunculales</taxon>
        <taxon>Menispermaceae</taxon>
        <taxon>Menispermoideae</taxon>
        <taxon>Cissampelideae</taxon>
        <taxon>Stephania</taxon>
    </lineage>
</organism>
<feature type="compositionally biased region" description="Acidic residues" evidence="1">
    <location>
        <begin position="87"/>
        <end position="100"/>
    </location>
</feature>
<reference evidence="2 3" key="1">
    <citation type="submission" date="2024-01" db="EMBL/GenBank/DDBJ databases">
        <title>Genome assemblies of Stephania.</title>
        <authorList>
            <person name="Yang L."/>
        </authorList>
    </citation>
    <scope>NUCLEOTIDE SEQUENCE [LARGE SCALE GENOMIC DNA]</scope>
    <source>
        <strain evidence="2">JXDWG</strain>
        <tissue evidence="2">Leaf</tissue>
    </source>
</reference>
<proteinExistence type="predicted"/>
<protein>
    <submittedName>
        <fullName evidence="2">Uncharacterized protein</fullName>
    </submittedName>
</protein>
<dbReference type="Proteomes" id="UP001419268">
    <property type="component" value="Unassembled WGS sequence"/>
</dbReference>
<accession>A0AAP0KS64</accession>
<dbReference type="EMBL" id="JBBNAG010000002">
    <property type="protein sequence ID" value="KAK9157651.1"/>
    <property type="molecule type" value="Genomic_DNA"/>
</dbReference>
<evidence type="ECO:0000313" key="3">
    <source>
        <dbReference type="Proteomes" id="UP001419268"/>
    </source>
</evidence>
<feature type="region of interest" description="Disordered" evidence="1">
    <location>
        <begin position="1"/>
        <end position="149"/>
    </location>
</feature>
<name>A0AAP0KS64_9MAGN</name>
<dbReference type="AlphaFoldDB" id="A0AAP0KS64"/>
<evidence type="ECO:0000256" key="1">
    <source>
        <dbReference type="SAM" id="MobiDB-lite"/>
    </source>
</evidence>
<comment type="caution">
    <text evidence="2">The sequence shown here is derived from an EMBL/GenBank/DDBJ whole genome shotgun (WGS) entry which is preliminary data.</text>
</comment>